<dbReference type="RefSeq" id="XP_012654325.1">
    <property type="nucleotide sequence ID" value="XM_012798871.1"/>
</dbReference>
<evidence type="ECO:0000313" key="3">
    <source>
        <dbReference type="Proteomes" id="UP000009168"/>
    </source>
</evidence>
<accession>W7X9R1</accession>
<dbReference type="EMBL" id="GG662608">
    <property type="protein sequence ID" value="EWS73138.1"/>
    <property type="molecule type" value="Genomic_DNA"/>
</dbReference>
<evidence type="ECO:0000313" key="2">
    <source>
        <dbReference type="EMBL" id="EWS73138.1"/>
    </source>
</evidence>
<gene>
    <name evidence="2" type="ORF">TTHERM_000310008</name>
</gene>
<proteinExistence type="predicted"/>
<evidence type="ECO:0000256" key="1">
    <source>
        <dbReference type="SAM" id="MobiDB-lite"/>
    </source>
</evidence>
<dbReference type="KEGG" id="tet:TTHERM_000310008"/>
<name>W7X9R1_TETTS</name>
<dbReference type="Proteomes" id="UP000009168">
    <property type="component" value="Unassembled WGS sequence"/>
</dbReference>
<dbReference type="GeneID" id="24438326"/>
<feature type="region of interest" description="Disordered" evidence="1">
    <location>
        <begin position="83"/>
        <end position="105"/>
    </location>
</feature>
<feature type="compositionally biased region" description="Polar residues" evidence="1">
    <location>
        <begin position="83"/>
        <end position="104"/>
    </location>
</feature>
<protein>
    <submittedName>
        <fullName evidence="2">Uncharacterized protein</fullName>
    </submittedName>
</protein>
<keyword evidence="3" id="KW-1185">Reference proteome</keyword>
<dbReference type="InParanoid" id="W7X9R1"/>
<organism evidence="2 3">
    <name type="scientific">Tetrahymena thermophila (strain SB210)</name>
    <dbReference type="NCBI Taxonomy" id="312017"/>
    <lineage>
        <taxon>Eukaryota</taxon>
        <taxon>Sar</taxon>
        <taxon>Alveolata</taxon>
        <taxon>Ciliophora</taxon>
        <taxon>Intramacronucleata</taxon>
        <taxon>Oligohymenophorea</taxon>
        <taxon>Hymenostomatida</taxon>
        <taxon>Tetrahymenina</taxon>
        <taxon>Tetrahymenidae</taxon>
        <taxon>Tetrahymena</taxon>
    </lineage>
</organism>
<sequence>MFFTIKIIQRELIMTITIQAIITRQLYQLLYINTPINTVTAHTELIITNTIIPLVLISQEQKFKDKIIDIFQAIFTNSQQKHLLNKRQGNSRTQANKNGKTKSQLPIFLHDKREISYETKSG</sequence>
<dbReference type="AlphaFoldDB" id="W7X9R1"/>
<reference evidence="3" key="1">
    <citation type="journal article" date="2006" name="PLoS Biol.">
        <title>Macronuclear genome sequence of the ciliate Tetrahymena thermophila, a model eukaryote.</title>
        <authorList>
            <person name="Eisen J.A."/>
            <person name="Coyne R.S."/>
            <person name="Wu M."/>
            <person name="Wu D."/>
            <person name="Thiagarajan M."/>
            <person name="Wortman J.R."/>
            <person name="Badger J.H."/>
            <person name="Ren Q."/>
            <person name="Amedeo P."/>
            <person name="Jones K.M."/>
            <person name="Tallon L.J."/>
            <person name="Delcher A.L."/>
            <person name="Salzberg S.L."/>
            <person name="Silva J.C."/>
            <person name="Haas B.J."/>
            <person name="Majoros W.H."/>
            <person name="Farzad M."/>
            <person name="Carlton J.M."/>
            <person name="Smith R.K. Jr."/>
            <person name="Garg J."/>
            <person name="Pearlman R.E."/>
            <person name="Karrer K.M."/>
            <person name="Sun L."/>
            <person name="Manning G."/>
            <person name="Elde N.C."/>
            <person name="Turkewitz A.P."/>
            <person name="Asai D.J."/>
            <person name="Wilkes D.E."/>
            <person name="Wang Y."/>
            <person name="Cai H."/>
            <person name="Collins K."/>
            <person name="Stewart B.A."/>
            <person name="Lee S.R."/>
            <person name="Wilamowska K."/>
            <person name="Weinberg Z."/>
            <person name="Ruzzo W.L."/>
            <person name="Wloga D."/>
            <person name="Gaertig J."/>
            <person name="Frankel J."/>
            <person name="Tsao C.-C."/>
            <person name="Gorovsky M.A."/>
            <person name="Keeling P.J."/>
            <person name="Waller R.F."/>
            <person name="Patron N.J."/>
            <person name="Cherry J.M."/>
            <person name="Stover N.A."/>
            <person name="Krieger C.J."/>
            <person name="del Toro C."/>
            <person name="Ryder H.F."/>
            <person name="Williamson S.C."/>
            <person name="Barbeau R.A."/>
            <person name="Hamilton E.P."/>
            <person name="Orias E."/>
        </authorList>
    </citation>
    <scope>NUCLEOTIDE SEQUENCE [LARGE SCALE GENOMIC DNA]</scope>
    <source>
        <strain evidence="3">SB210</strain>
    </source>
</reference>